<dbReference type="Gene3D" id="3.80.10.10">
    <property type="entry name" value="Ribonuclease Inhibitor"/>
    <property type="match status" value="3"/>
</dbReference>
<evidence type="ECO:0000256" key="2">
    <source>
        <dbReference type="ARBA" id="ARBA00022614"/>
    </source>
</evidence>
<feature type="compositionally biased region" description="Polar residues" evidence="4">
    <location>
        <begin position="584"/>
        <end position="602"/>
    </location>
</feature>
<dbReference type="Proteomes" id="UP000274504">
    <property type="component" value="Unassembled WGS sequence"/>
</dbReference>
<dbReference type="OrthoDB" id="10034042at2759"/>
<dbReference type="WBParaSite" id="HDID_0000291801-mRNA-1">
    <property type="protein sequence ID" value="HDID_0000291801-mRNA-1"/>
    <property type="gene ID" value="HDID_0000291801"/>
</dbReference>
<organism evidence="7">
    <name type="scientific">Hymenolepis diminuta</name>
    <name type="common">Rat tapeworm</name>
    <dbReference type="NCBI Taxonomy" id="6216"/>
    <lineage>
        <taxon>Eukaryota</taxon>
        <taxon>Metazoa</taxon>
        <taxon>Spiralia</taxon>
        <taxon>Lophotrochozoa</taxon>
        <taxon>Platyhelminthes</taxon>
        <taxon>Cestoda</taxon>
        <taxon>Eucestoda</taxon>
        <taxon>Cyclophyllidea</taxon>
        <taxon>Hymenolepididae</taxon>
        <taxon>Hymenolepis</taxon>
    </lineage>
</organism>
<gene>
    <name evidence="5" type="ORF">HDID_LOCUS2916</name>
</gene>
<dbReference type="GO" id="GO:0005829">
    <property type="term" value="C:cytosol"/>
    <property type="evidence" value="ECO:0007669"/>
    <property type="project" value="TreeGrafter"/>
</dbReference>
<feature type="compositionally biased region" description="Basic and acidic residues" evidence="4">
    <location>
        <begin position="542"/>
        <end position="552"/>
    </location>
</feature>
<evidence type="ECO:0000313" key="7">
    <source>
        <dbReference type="WBParaSite" id="HDID_0000291801-mRNA-1"/>
    </source>
</evidence>
<dbReference type="PANTHER" id="PTHR24113">
    <property type="entry name" value="RAN GTPASE-ACTIVATING PROTEIN 1"/>
    <property type="match status" value="1"/>
</dbReference>
<evidence type="ECO:0000313" key="6">
    <source>
        <dbReference type="Proteomes" id="UP000274504"/>
    </source>
</evidence>
<evidence type="ECO:0000313" key="5">
    <source>
        <dbReference type="EMBL" id="VDL23856.1"/>
    </source>
</evidence>
<dbReference type="Pfam" id="PF13516">
    <property type="entry name" value="LRR_6"/>
    <property type="match status" value="2"/>
</dbReference>
<dbReference type="InterPro" id="IPR032675">
    <property type="entry name" value="LRR_dom_sf"/>
</dbReference>
<keyword evidence="3" id="KW-0677">Repeat</keyword>
<dbReference type="InterPro" id="IPR001611">
    <property type="entry name" value="Leu-rich_rpt"/>
</dbReference>
<dbReference type="GO" id="GO:0006913">
    <property type="term" value="P:nucleocytoplasmic transport"/>
    <property type="evidence" value="ECO:0007669"/>
    <property type="project" value="TreeGrafter"/>
</dbReference>
<dbReference type="SUPFAM" id="SSF52047">
    <property type="entry name" value="RNI-like"/>
    <property type="match status" value="1"/>
</dbReference>
<dbReference type="GO" id="GO:0005096">
    <property type="term" value="F:GTPase activator activity"/>
    <property type="evidence" value="ECO:0007669"/>
    <property type="project" value="UniProtKB-KW"/>
</dbReference>
<dbReference type="GO" id="GO:0005634">
    <property type="term" value="C:nucleus"/>
    <property type="evidence" value="ECO:0007669"/>
    <property type="project" value="TreeGrafter"/>
</dbReference>
<name>A0A0R3SDX0_HYMDI</name>
<dbReference type="AlphaFoldDB" id="A0A0R3SDX0"/>
<reference evidence="5 6" key="2">
    <citation type="submission" date="2018-11" db="EMBL/GenBank/DDBJ databases">
        <authorList>
            <consortium name="Pathogen Informatics"/>
        </authorList>
    </citation>
    <scope>NUCLEOTIDE SEQUENCE [LARGE SCALE GENOMIC DNA]</scope>
</reference>
<dbReference type="SMART" id="SM00368">
    <property type="entry name" value="LRR_RI"/>
    <property type="match status" value="7"/>
</dbReference>
<proteinExistence type="predicted"/>
<reference evidence="7" key="1">
    <citation type="submission" date="2017-02" db="UniProtKB">
        <authorList>
            <consortium name="WormBaseParasite"/>
        </authorList>
    </citation>
    <scope>IDENTIFICATION</scope>
</reference>
<dbReference type="PANTHER" id="PTHR24113:SF12">
    <property type="entry name" value="RAN GTPASE-ACTIVATING PROTEIN 1"/>
    <property type="match status" value="1"/>
</dbReference>
<sequence length="651" mass="71644">MLSGASIDEANSPEARTLNVPGFDLSGSQHQKCVRFAEDDKLVTEFSNVAEAWCIDRNTPNHVIIDKYAEACLKINRPPLSTVIEQLSKITTPLTKTKIPAITLKGTQLCKEDIEALEEIFKYCEAYHFSFENTNLTDKTLLGLLEVLDYYRPCSELCLARNKRIGSNGIRVIGNFISKYTSLTWLDIRGIPLLVEDVKHLRRAITLQRNEARKVVIDFLATCSGQEPVNPDSARDAEEDSEAFQLTFNAFISKSFATPAEVNTISGALQRLPPLCLRGLHLGETGIHGAALADIAAAIRLAGHLRDLRLNANRIGPHDIEILAPLLRYHPNLQVIDLSHNDLGDEGYRLLSDALGHPTYPSNYLRPSSSDDANEESASQRDSVCNLRRIYLSATGLRPTGAKYFSACLLALANLTHLELSDNPHLGCQGMIALRSALQAYTRKRLVYLGLANCGLACQGAIALAEILGDSPRALRRIDLTGNYIAEAGFMALSKSIPLCWGLVHLQFHYSRCANSRKGYEANLFFVLFDGQGLEDNRPIARSRASTEKVDGEADGNNLRRNGRSISIPSPLTSGKFSMFRLPRSSTASGNGTSETNETSIWTRHRSANRTLTLLEPSQLSLDLIHTIHLQLAANLDRHLVAHGRTAINGG</sequence>
<dbReference type="GO" id="GO:0031267">
    <property type="term" value="F:small GTPase binding"/>
    <property type="evidence" value="ECO:0007669"/>
    <property type="project" value="TreeGrafter"/>
</dbReference>
<accession>A0A0R3SDX0</accession>
<evidence type="ECO:0000256" key="1">
    <source>
        <dbReference type="ARBA" id="ARBA00022468"/>
    </source>
</evidence>
<feature type="compositionally biased region" description="Polar residues" evidence="4">
    <location>
        <begin position="564"/>
        <end position="576"/>
    </location>
</feature>
<dbReference type="GO" id="GO:0048471">
    <property type="term" value="C:perinuclear region of cytoplasm"/>
    <property type="evidence" value="ECO:0007669"/>
    <property type="project" value="TreeGrafter"/>
</dbReference>
<dbReference type="EMBL" id="UYSG01000789">
    <property type="protein sequence ID" value="VDL23856.1"/>
    <property type="molecule type" value="Genomic_DNA"/>
</dbReference>
<keyword evidence="1" id="KW-0343">GTPase activation</keyword>
<feature type="region of interest" description="Disordered" evidence="4">
    <location>
        <begin position="542"/>
        <end position="602"/>
    </location>
</feature>
<protein>
    <submittedName>
        <fullName evidence="7">Protein NLRC3</fullName>
    </submittedName>
</protein>
<dbReference type="InterPro" id="IPR027038">
    <property type="entry name" value="RanGap"/>
</dbReference>
<keyword evidence="2" id="KW-0433">Leucine-rich repeat</keyword>
<evidence type="ECO:0000256" key="4">
    <source>
        <dbReference type="SAM" id="MobiDB-lite"/>
    </source>
</evidence>
<evidence type="ECO:0000256" key="3">
    <source>
        <dbReference type="ARBA" id="ARBA00022737"/>
    </source>
</evidence>